<dbReference type="PRINTS" id="PR00377">
    <property type="entry name" value="IMPHPHTASES"/>
</dbReference>
<evidence type="ECO:0000313" key="13">
    <source>
        <dbReference type="Proteomes" id="UP001596527"/>
    </source>
</evidence>
<comment type="pathway">
    <text evidence="2">Amino-acid biosynthesis; L-histidine biosynthesis; L-histidine from 5-phospho-alpha-D-ribose 1-diphosphate: step 8/9.</text>
</comment>
<accession>A0ABW2SJ87</accession>
<dbReference type="SUPFAM" id="SSF56655">
    <property type="entry name" value="Carbohydrate phosphatase"/>
    <property type="match status" value="1"/>
</dbReference>
<evidence type="ECO:0000256" key="10">
    <source>
        <dbReference type="ARBA" id="ARBA00049158"/>
    </source>
</evidence>
<sequence>MPQSRRYNDDLRLAHVLADQVDALTMARFGAQDLVVESKPDLTPVTDADRSAEDLLRSQLSHIRSRDAVLGEERGAAGHSTRQWVLDPIDGTKNFVRGVPVWATLIGLVEDGEPVMGVVSAPALKRRWWAAKGQGAWAGTSLMRARQIRVSSVPAVAEASLSYSSLDGWLHHDRGGQFLELQSSFWRSRAFGDFWSYMLVAEGAVDAACEPELEVHDMAALVPIVHEAGGRFTSLTGREGPWGGNALATNGLIHDEVLAALDWPRDAPTDETAWFDQQR</sequence>
<keyword evidence="5" id="KW-0028">Amino-acid biosynthesis</keyword>
<dbReference type="Gene3D" id="3.30.540.10">
    <property type="entry name" value="Fructose-1,6-Bisphosphatase, subunit A, domain 1"/>
    <property type="match status" value="1"/>
</dbReference>
<dbReference type="Pfam" id="PF00459">
    <property type="entry name" value="Inositol_P"/>
    <property type="match status" value="1"/>
</dbReference>
<dbReference type="InterPro" id="IPR011809">
    <property type="entry name" value="His_9_proposed"/>
</dbReference>
<evidence type="ECO:0000256" key="6">
    <source>
        <dbReference type="ARBA" id="ARBA00022723"/>
    </source>
</evidence>
<dbReference type="InterPro" id="IPR020583">
    <property type="entry name" value="Inositol_monoP_metal-BS"/>
</dbReference>
<comment type="similarity">
    <text evidence="3">Belongs to the inositol monophosphatase superfamily.</text>
</comment>
<dbReference type="NCBIfam" id="TIGR02067">
    <property type="entry name" value="his_9_HisN"/>
    <property type="match status" value="1"/>
</dbReference>
<reference evidence="13" key="1">
    <citation type="journal article" date="2019" name="Int. J. Syst. Evol. Microbiol.">
        <title>The Global Catalogue of Microorganisms (GCM) 10K type strain sequencing project: providing services to taxonomists for standard genome sequencing and annotation.</title>
        <authorList>
            <consortium name="The Broad Institute Genomics Platform"/>
            <consortium name="The Broad Institute Genome Sequencing Center for Infectious Disease"/>
            <person name="Wu L."/>
            <person name="Ma J."/>
        </authorList>
    </citation>
    <scope>NUCLEOTIDE SEQUENCE [LARGE SCALE GENOMIC DNA]</scope>
    <source>
        <strain evidence="13">CCUG 56698</strain>
    </source>
</reference>
<evidence type="ECO:0000256" key="1">
    <source>
        <dbReference type="ARBA" id="ARBA00001946"/>
    </source>
</evidence>
<comment type="cofactor">
    <cofactor evidence="1">
        <name>Mg(2+)</name>
        <dbReference type="ChEBI" id="CHEBI:18420"/>
    </cofactor>
</comment>
<dbReference type="EC" id="3.1.3.15" evidence="4 11"/>
<name>A0ABW2SJ87_9ACTO</name>
<protein>
    <recommendedName>
        <fullName evidence="4 11">Histidinol-phosphatase</fullName>
        <ecNumber evidence="4 11">3.1.3.15</ecNumber>
    </recommendedName>
</protein>
<dbReference type="Proteomes" id="UP001596527">
    <property type="component" value="Unassembled WGS sequence"/>
</dbReference>
<dbReference type="PANTHER" id="PTHR43200">
    <property type="entry name" value="PHOSPHATASE"/>
    <property type="match status" value="1"/>
</dbReference>
<evidence type="ECO:0000256" key="7">
    <source>
        <dbReference type="ARBA" id="ARBA00022801"/>
    </source>
</evidence>
<evidence type="ECO:0000256" key="11">
    <source>
        <dbReference type="NCBIfam" id="TIGR02067"/>
    </source>
</evidence>
<evidence type="ECO:0000256" key="2">
    <source>
        <dbReference type="ARBA" id="ARBA00004970"/>
    </source>
</evidence>
<organism evidence="12 13">
    <name type="scientific">Schaalia naturae</name>
    <dbReference type="NCBI Taxonomy" id="635203"/>
    <lineage>
        <taxon>Bacteria</taxon>
        <taxon>Bacillati</taxon>
        <taxon>Actinomycetota</taxon>
        <taxon>Actinomycetes</taxon>
        <taxon>Actinomycetales</taxon>
        <taxon>Actinomycetaceae</taxon>
        <taxon>Schaalia</taxon>
    </lineage>
</organism>
<evidence type="ECO:0000256" key="5">
    <source>
        <dbReference type="ARBA" id="ARBA00022605"/>
    </source>
</evidence>
<evidence type="ECO:0000256" key="9">
    <source>
        <dbReference type="ARBA" id="ARBA00023102"/>
    </source>
</evidence>
<comment type="caution">
    <text evidence="12">The sequence shown here is derived from an EMBL/GenBank/DDBJ whole genome shotgun (WGS) entry which is preliminary data.</text>
</comment>
<evidence type="ECO:0000313" key="12">
    <source>
        <dbReference type="EMBL" id="MFC7580187.1"/>
    </source>
</evidence>
<evidence type="ECO:0000256" key="8">
    <source>
        <dbReference type="ARBA" id="ARBA00022842"/>
    </source>
</evidence>
<dbReference type="EMBL" id="JBHTEF010000001">
    <property type="protein sequence ID" value="MFC7580187.1"/>
    <property type="molecule type" value="Genomic_DNA"/>
</dbReference>
<keyword evidence="7 12" id="KW-0378">Hydrolase</keyword>
<proteinExistence type="inferred from homology"/>
<dbReference type="Gene3D" id="3.40.190.80">
    <property type="match status" value="1"/>
</dbReference>
<dbReference type="RefSeq" id="WP_380971961.1">
    <property type="nucleotide sequence ID" value="NZ_JBHTEF010000001.1"/>
</dbReference>
<keyword evidence="6" id="KW-0479">Metal-binding</keyword>
<keyword evidence="13" id="KW-1185">Reference proteome</keyword>
<keyword evidence="9" id="KW-0368">Histidine biosynthesis</keyword>
<keyword evidence="8" id="KW-0460">Magnesium</keyword>
<evidence type="ECO:0000256" key="4">
    <source>
        <dbReference type="ARBA" id="ARBA00013085"/>
    </source>
</evidence>
<evidence type="ECO:0000256" key="3">
    <source>
        <dbReference type="ARBA" id="ARBA00009759"/>
    </source>
</evidence>
<dbReference type="PROSITE" id="PS00629">
    <property type="entry name" value="IMP_1"/>
    <property type="match status" value="1"/>
</dbReference>
<gene>
    <name evidence="12" type="primary">hisN</name>
    <name evidence="12" type="ORF">ACFQWG_02985</name>
</gene>
<dbReference type="PANTHER" id="PTHR43200:SF6">
    <property type="entry name" value="3'(2'),5'-BISPHOSPHATE NUCLEOTIDASE"/>
    <property type="match status" value="1"/>
</dbReference>
<dbReference type="InterPro" id="IPR000760">
    <property type="entry name" value="Inositol_monophosphatase-like"/>
</dbReference>
<dbReference type="InterPro" id="IPR051090">
    <property type="entry name" value="Inositol_monoP_superfamily"/>
</dbReference>
<dbReference type="GO" id="GO:0004401">
    <property type="term" value="F:histidinol-phosphatase activity"/>
    <property type="evidence" value="ECO:0007669"/>
    <property type="project" value="UniProtKB-EC"/>
</dbReference>
<comment type="catalytic activity">
    <reaction evidence="10">
        <text>L-histidinol phosphate + H2O = L-histidinol + phosphate</text>
        <dbReference type="Rhea" id="RHEA:14465"/>
        <dbReference type="ChEBI" id="CHEBI:15377"/>
        <dbReference type="ChEBI" id="CHEBI:43474"/>
        <dbReference type="ChEBI" id="CHEBI:57699"/>
        <dbReference type="ChEBI" id="CHEBI:57980"/>
        <dbReference type="EC" id="3.1.3.15"/>
    </reaction>
</comment>